<dbReference type="Proteomes" id="UP001589758">
    <property type="component" value="Unassembled WGS sequence"/>
</dbReference>
<reference evidence="15 16" key="1">
    <citation type="submission" date="2024-09" db="EMBL/GenBank/DDBJ databases">
        <authorList>
            <person name="Sun Q."/>
            <person name="Mori K."/>
        </authorList>
    </citation>
    <scope>NUCLEOTIDE SEQUENCE [LARGE SCALE GENOMIC DNA]</scope>
    <source>
        <strain evidence="15 16">CCM 8545</strain>
    </source>
</reference>
<keyword evidence="9 10" id="KW-0998">Cell outer membrane</keyword>
<keyword evidence="12" id="KW-1133">Transmembrane helix</keyword>
<evidence type="ECO:0000256" key="1">
    <source>
        <dbReference type="ARBA" id="ARBA00004571"/>
    </source>
</evidence>
<proteinExistence type="inferred from homology"/>
<sequence>MLIIFMPIQSVTSLLFLFFHFLFSFKIFKHFLSVSLISFILWSCCSFELLANNNPTSMNDEIVTTGESLEQEEITISSYHYIKPIASVIAPTIILTREDIARQQMQSVVEVLRRLPGINLAQSGGVGQQTSLFVRGTESRHVLVLIDGIRLNQANISGAPDVSQIPLSMIQKIEYIRGARSALYGSDAIGGVINLITYPENKQETKGQLTLGLGSFDDQRYDITQQISTSDTIINGALSFHRSQGTDAVANMPEAGGNRQTDKDGFKNYFGWFALAHQFTDRLSGHIRAYAFNNKNKYDGFNSYIDPNALIDERELQSQSIDGRVNWVEGRYGLEVIATHNVTNDYNFDRKKGKKHITASNDKANLNQFQVINSLRHDGGTINLGAEWQQQTTEQIQPGELKSSHLHLTNNGIFITGQQTYNKWITELALRHDEQSQFGGHQTYHLGISHPFIFNTDVSFSYGHAYKAPNLLQLYSQYGGNSELKPEESMQYELGLNGELQEINFKFSAYHNEIKELIDYQNTKFINIGLAEIKGAELEFTKEFDMFSHELSLTYLDAKDKRTGNRLPRRAQKQLNYLLNFNKDALNAGVSYHYEGRRNDIRFLPDQLKNEIVKLPINQQFDLSLSYDFTTHVTIRGRIADMFNQQRETVYGYQPTGRAFYITGEYRF</sequence>
<dbReference type="PANTHER" id="PTHR30069:SF53">
    <property type="entry name" value="COLICIN I RECEPTOR-RELATED"/>
    <property type="match status" value="1"/>
</dbReference>
<evidence type="ECO:0000256" key="11">
    <source>
        <dbReference type="RuleBase" id="RU003357"/>
    </source>
</evidence>
<evidence type="ECO:0000256" key="6">
    <source>
        <dbReference type="ARBA" id="ARBA00023065"/>
    </source>
</evidence>
<dbReference type="InterPro" id="IPR036942">
    <property type="entry name" value="Beta-barrel_TonB_sf"/>
</dbReference>
<feature type="domain" description="TonB-dependent receptor plug" evidence="14">
    <location>
        <begin position="88"/>
        <end position="192"/>
    </location>
</feature>
<evidence type="ECO:0000313" key="15">
    <source>
        <dbReference type="EMBL" id="MFC0179333.1"/>
    </source>
</evidence>
<dbReference type="PROSITE" id="PS52016">
    <property type="entry name" value="TONB_DEPENDENT_REC_3"/>
    <property type="match status" value="1"/>
</dbReference>
<keyword evidence="15" id="KW-0675">Receptor</keyword>
<evidence type="ECO:0000256" key="4">
    <source>
        <dbReference type="ARBA" id="ARBA00022692"/>
    </source>
</evidence>
<dbReference type="Gene3D" id="2.40.170.20">
    <property type="entry name" value="TonB-dependent receptor, beta-barrel domain"/>
    <property type="match status" value="1"/>
</dbReference>
<feature type="domain" description="TonB-dependent receptor-like beta-barrel" evidence="13">
    <location>
        <begin position="238"/>
        <end position="638"/>
    </location>
</feature>
<dbReference type="RefSeq" id="WP_385876432.1">
    <property type="nucleotide sequence ID" value="NZ_JBHLXE010000046.1"/>
</dbReference>
<comment type="similarity">
    <text evidence="10 11">Belongs to the TonB-dependent receptor family.</text>
</comment>
<keyword evidence="16" id="KW-1185">Reference proteome</keyword>
<accession>A0ABV6C8N7</accession>
<evidence type="ECO:0000256" key="9">
    <source>
        <dbReference type="ARBA" id="ARBA00023237"/>
    </source>
</evidence>
<dbReference type="Pfam" id="PF07715">
    <property type="entry name" value="Plug"/>
    <property type="match status" value="1"/>
</dbReference>
<evidence type="ECO:0000256" key="12">
    <source>
        <dbReference type="SAM" id="Phobius"/>
    </source>
</evidence>
<evidence type="ECO:0000313" key="16">
    <source>
        <dbReference type="Proteomes" id="UP001589758"/>
    </source>
</evidence>
<evidence type="ECO:0000256" key="8">
    <source>
        <dbReference type="ARBA" id="ARBA00023136"/>
    </source>
</evidence>
<comment type="caution">
    <text evidence="15">The sequence shown here is derived from an EMBL/GenBank/DDBJ whole genome shotgun (WGS) entry which is preliminary data.</text>
</comment>
<feature type="transmembrane region" description="Helical" evidence="12">
    <location>
        <begin position="6"/>
        <end position="23"/>
    </location>
</feature>
<dbReference type="SUPFAM" id="SSF56935">
    <property type="entry name" value="Porins"/>
    <property type="match status" value="1"/>
</dbReference>
<name>A0ABV6C8N7_9GAMM</name>
<dbReference type="InterPro" id="IPR000531">
    <property type="entry name" value="Beta-barrel_TonB"/>
</dbReference>
<keyword evidence="8 10" id="KW-0472">Membrane</keyword>
<dbReference type="InterPro" id="IPR037066">
    <property type="entry name" value="Plug_dom_sf"/>
</dbReference>
<dbReference type="Gene3D" id="2.170.130.10">
    <property type="entry name" value="TonB-dependent receptor, plug domain"/>
    <property type="match status" value="1"/>
</dbReference>
<dbReference type="InterPro" id="IPR012910">
    <property type="entry name" value="Plug_dom"/>
</dbReference>
<keyword evidence="6" id="KW-0406">Ion transport</keyword>
<evidence type="ECO:0000259" key="14">
    <source>
        <dbReference type="Pfam" id="PF07715"/>
    </source>
</evidence>
<organism evidence="15 16">
    <name type="scientific">Thorsellia kenyensis</name>
    <dbReference type="NCBI Taxonomy" id="1549888"/>
    <lineage>
        <taxon>Bacteria</taxon>
        <taxon>Pseudomonadati</taxon>
        <taxon>Pseudomonadota</taxon>
        <taxon>Gammaproteobacteria</taxon>
        <taxon>Enterobacterales</taxon>
        <taxon>Thorselliaceae</taxon>
        <taxon>Thorsellia</taxon>
    </lineage>
</organism>
<evidence type="ECO:0000256" key="10">
    <source>
        <dbReference type="PROSITE-ProRule" id="PRU01360"/>
    </source>
</evidence>
<keyword evidence="3 10" id="KW-1134">Transmembrane beta strand</keyword>
<dbReference type="CDD" id="cd01347">
    <property type="entry name" value="ligand_gated_channel"/>
    <property type="match status" value="1"/>
</dbReference>
<keyword evidence="2 10" id="KW-0813">Transport</keyword>
<evidence type="ECO:0000256" key="2">
    <source>
        <dbReference type="ARBA" id="ARBA00022448"/>
    </source>
</evidence>
<dbReference type="Pfam" id="PF00593">
    <property type="entry name" value="TonB_dep_Rec_b-barrel"/>
    <property type="match status" value="1"/>
</dbReference>
<evidence type="ECO:0000256" key="3">
    <source>
        <dbReference type="ARBA" id="ARBA00022452"/>
    </source>
</evidence>
<dbReference type="InterPro" id="IPR039426">
    <property type="entry name" value="TonB-dep_rcpt-like"/>
</dbReference>
<dbReference type="EMBL" id="JBHLXE010000046">
    <property type="protein sequence ID" value="MFC0179333.1"/>
    <property type="molecule type" value="Genomic_DNA"/>
</dbReference>
<keyword evidence="7 11" id="KW-0798">TonB box</keyword>
<gene>
    <name evidence="15" type="ORF">ACFFIT_04355</name>
</gene>
<evidence type="ECO:0000256" key="5">
    <source>
        <dbReference type="ARBA" id="ARBA00022729"/>
    </source>
</evidence>
<evidence type="ECO:0000256" key="7">
    <source>
        <dbReference type="ARBA" id="ARBA00023077"/>
    </source>
</evidence>
<keyword evidence="4 10" id="KW-0812">Transmembrane</keyword>
<evidence type="ECO:0000259" key="13">
    <source>
        <dbReference type="Pfam" id="PF00593"/>
    </source>
</evidence>
<keyword evidence="5" id="KW-0732">Signal</keyword>
<comment type="subcellular location">
    <subcellularLocation>
        <location evidence="1 10">Cell outer membrane</location>
        <topology evidence="1 10">Multi-pass membrane protein</topology>
    </subcellularLocation>
</comment>
<protein>
    <submittedName>
        <fullName evidence="15">TonB-dependent receptor domain-containing protein</fullName>
    </submittedName>
</protein>
<dbReference type="PANTHER" id="PTHR30069">
    <property type="entry name" value="TONB-DEPENDENT OUTER MEMBRANE RECEPTOR"/>
    <property type="match status" value="1"/>
</dbReference>